<proteinExistence type="predicted"/>
<dbReference type="EMBL" id="HG676843">
    <property type="protein sequence ID" value="CDJ44298.1"/>
    <property type="molecule type" value="Genomic_DNA"/>
</dbReference>
<name>U6L507_EIMTE</name>
<dbReference type="AlphaFoldDB" id="U6L507"/>
<feature type="non-terminal residue" evidence="3">
    <location>
        <position position="191"/>
    </location>
</feature>
<dbReference type="Pfam" id="PF08318">
    <property type="entry name" value="COG4_m"/>
    <property type="match status" value="1"/>
</dbReference>
<evidence type="ECO:0000256" key="1">
    <source>
        <dbReference type="SAM" id="MobiDB-lite"/>
    </source>
</evidence>
<dbReference type="VEuPathDB" id="ToxoDB:ETH_00043660"/>
<dbReference type="RefSeq" id="XP_013235047.1">
    <property type="nucleotide sequence ID" value="XM_013379593.1"/>
</dbReference>
<accession>U6L507</accession>
<evidence type="ECO:0000313" key="4">
    <source>
        <dbReference type="Proteomes" id="UP000030747"/>
    </source>
</evidence>
<evidence type="ECO:0000313" key="3">
    <source>
        <dbReference type="EMBL" id="CDJ44298.1"/>
    </source>
</evidence>
<reference evidence="3" key="1">
    <citation type="submission" date="2013-10" db="EMBL/GenBank/DDBJ databases">
        <title>Genomic analysis of the causative agents of coccidiosis in chickens.</title>
        <authorList>
            <person name="Reid A.J."/>
            <person name="Blake D."/>
            <person name="Billington K."/>
            <person name="Browne H."/>
            <person name="Dunn M."/>
            <person name="Hung S."/>
            <person name="Kawahara F."/>
            <person name="Miranda-Saavedra D."/>
            <person name="Mourier T."/>
            <person name="Nagra H."/>
            <person name="Otto T.D."/>
            <person name="Rawlings N."/>
            <person name="Sanchez A."/>
            <person name="Sanders M."/>
            <person name="Subramaniam C."/>
            <person name="Tay Y."/>
            <person name="Dear P."/>
            <person name="Doerig C."/>
            <person name="Gruber A."/>
            <person name="Parkinson J."/>
            <person name="Shirley M."/>
            <person name="Wan K.L."/>
            <person name="Berriman M."/>
            <person name="Tomley F."/>
            <person name="Pain A."/>
        </authorList>
    </citation>
    <scope>NUCLEOTIDE SEQUENCE [LARGE SCALE GENOMIC DNA]</scope>
    <source>
        <strain evidence="3">Houghton</strain>
    </source>
</reference>
<dbReference type="GeneID" id="25257771"/>
<dbReference type="VEuPathDB" id="ToxoDB:ETH2_1592200"/>
<reference evidence="3" key="2">
    <citation type="submission" date="2013-10" db="EMBL/GenBank/DDBJ databases">
        <authorList>
            <person name="Aslett M."/>
        </authorList>
    </citation>
    <scope>NUCLEOTIDE SEQUENCE [LARGE SCALE GENOMIC DNA]</scope>
    <source>
        <strain evidence="3">Houghton</strain>
    </source>
</reference>
<protein>
    <recommendedName>
        <fullName evidence="2">COG4 transport protein middle alpha-helical bundle domain-containing protein</fullName>
    </recommendedName>
</protein>
<feature type="region of interest" description="Disordered" evidence="1">
    <location>
        <begin position="61"/>
        <end position="82"/>
    </location>
</feature>
<gene>
    <name evidence="3" type="ORF">ETH_00043660</name>
</gene>
<dbReference type="OrthoDB" id="47059at2759"/>
<keyword evidence="4" id="KW-1185">Reference proteome</keyword>
<sequence>MLTQQQVRQMEHPALIQRREELVAEYIALEHALMLWAVREALEVQDELPFAAAAAAEAAAAAARRPPESPGGPAEAAAEEQQRIAALKKAEEEAAASGECLYSTMMEDLFFVLQASVSRALRSGDSLALCALVNHVAAALRCEVLAALRQCLESSKGPYVFFVQDEHRLSCYSIVKALEAKAEGKPLPQKL</sequence>
<evidence type="ECO:0000259" key="2">
    <source>
        <dbReference type="Pfam" id="PF08318"/>
    </source>
</evidence>
<feature type="domain" description="COG4 transport protein middle alpha-helical bundle" evidence="2">
    <location>
        <begin position="20"/>
        <end position="149"/>
    </location>
</feature>
<dbReference type="Proteomes" id="UP000030747">
    <property type="component" value="Unassembled WGS sequence"/>
</dbReference>
<dbReference type="InterPro" id="IPR013167">
    <property type="entry name" value="COG4_M"/>
</dbReference>
<organism evidence="3 4">
    <name type="scientific">Eimeria tenella</name>
    <name type="common">Coccidian parasite</name>
    <dbReference type="NCBI Taxonomy" id="5802"/>
    <lineage>
        <taxon>Eukaryota</taxon>
        <taxon>Sar</taxon>
        <taxon>Alveolata</taxon>
        <taxon>Apicomplexa</taxon>
        <taxon>Conoidasida</taxon>
        <taxon>Coccidia</taxon>
        <taxon>Eucoccidiorida</taxon>
        <taxon>Eimeriorina</taxon>
        <taxon>Eimeriidae</taxon>
        <taxon>Eimeria</taxon>
    </lineage>
</organism>